<keyword evidence="3" id="KW-1185">Reference proteome</keyword>
<feature type="non-terminal residue" evidence="2">
    <location>
        <position position="415"/>
    </location>
</feature>
<accession>A0A225UIR7</accession>
<dbReference type="EMBL" id="NBNE01017209">
    <property type="protein sequence ID" value="OWY92841.1"/>
    <property type="molecule type" value="Genomic_DNA"/>
</dbReference>
<feature type="compositionally biased region" description="Basic and acidic residues" evidence="1">
    <location>
        <begin position="1"/>
        <end position="19"/>
    </location>
</feature>
<reference evidence="3" key="1">
    <citation type="submission" date="2017-03" db="EMBL/GenBank/DDBJ databases">
        <title>Phytopthora megakarya and P. palmivora, two closely related causual agents of cacao black pod achieved similar genome size and gene model numbers by different mechanisms.</title>
        <authorList>
            <person name="Ali S."/>
            <person name="Shao J."/>
            <person name="Larry D.J."/>
            <person name="Kronmiller B."/>
            <person name="Shen D."/>
            <person name="Strem M.D."/>
            <person name="Melnick R.L."/>
            <person name="Guiltinan M.J."/>
            <person name="Tyler B.M."/>
            <person name="Meinhardt L.W."/>
            <person name="Bailey B.A."/>
        </authorList>
    </citation>
    <scope>NUCLEOTIDE SEQUENCE [LARGE SCALE GENOMIC DNA]</scope>
    <source>
        <strain evidence="3">zdho120</strain>
    </source>
</reference>
<organism evidence="2 3">
    <name type="scientific">Phytophthora megakarya</name>
    <dbReference type="NCBI Taxonomy" id="4795"/>
    <lineage>
        <taxon>Eukaryota</taxon>
        <taxon>Sar</taxon>
        <taxon>Stramenopiles</taxon>
        <taxon>Oomycota</taxon>
        <taxon>Peronosporomycetes</taxon>
        <taxon>Peronosporales</taxon>
        <taxon>Peronosporaceae</taxon>
        <taxon>Phytophthora</taxon>
    </lineage>
</organism>
<proteinExistence type="predicted"/>
<evidence type="ECO:0000256" key="1">
    <source>
        <dbReference type="SAM" id="MobiDB-lite"/>
    </source>
</evidence>
<feature type="compositionally biased region" description="Basic and acidic residues" evidence="1">
    <location>
        <begin position="94"/>
        <end position="105"/>
    </location>
</feature>
<evidence type="ECO:0000313" key="2">
    <source>
        <dbReference type="EMBL" id="OWY92841.1"/>
    </source>
</evidence>
<comment type="caution">
    <text evidence="2">The sequence shown here is derived from an EMBL/GenBank/DDBJ whole genome shotgun (WGS) entry which is preliminary data.</text>
</comment>
<sequence length="415" mass="46501">MVNDILKRCDRKSKCDSSVRRSSGQEGGRRRDSGRNEDSRSNYRRDDRRSDESPYRPRITLAEALSDLVTALNETSVGRVSKRQYESNEDSFGDGERRDDGDRYSNRGSEYDYASEDERGHVAAANDHERRAAAEGTFARSDNRRPKGDGHFNNDRGIARDNRNGRQQYGPYAACGGLTHSVHYCYKRCKLCKQIHDAGKCEAFNELASLLRSKVDKNDLTPMLQSVVPPTEIGLVSIGLPQLAEPAVDADYLFAFAGEVKWPEDREMGFVKTTDIVEGNDGSLGENKAGELEVGEYGGYLTEASASSREPNETSSQSVVRTAKLLPCERLGWWSSQRYDKRKRMRTVVRTLSDCADVKCPIVAAAWKYEASNLGRTLVKITLGWERVYEFEMWIMDHSAGVDVVLGTDFMIPAG</sequence>
<feature type="region of interest" description="Disordered" evidence="1">
    <location>
        <begin position="1"/>
        <end position="58"/>
    </location>
</feature>
<dbReference type="AlphaFoldDB" id="A0A225UIR7"/>
<dbReference type="Proteomes" id="UP000198211">
    <property type="component" value="Unassembled WGS sequence"/>
</dbReference>
<feature type="compositionally biased region" description="Basic and acidic residues" evidence="1">
    <location>
        <begin position="27"/>
        <end position="55"/>
    </location>
</feature>
<evidence type="ECO:0008006" key="4">
    <source>
        <dbReference type="Google" id="ProtNLM"/>
    </source>
</evidence>
<name>A0A225UIR7_9STRA</name>
<feature type="region of interest" description="Disordered" evidence="1">
    <location>
        <begin position="77"/>
        <end position="166"/>
    </location>
</feature>
<gene>
    <name evidence="2" type="ORF">PHMEG_00037985</name>
</gene>
<feature type="compositionally biased region" description="Basic and acidic residues" evidence="1">
    <location>
        <begin position="141"/>
        <end position="164"/>
    </location>
</feature>
<feature type="compositionally biased region" description="Basic and acidic residues" evidence="1">
    <location>
        <begin position="116"/>
        <end position="133"/>
    </location>
</feature>
<protein>
    <recommendedName>
        <fullName evidence="4">Eukaryotic/viral aspartic protease</fullName>
    </recommendedName>
</protein>
<evidence type="ECO:0000313" key="3">
    <source>
        <dbReference type="Proteomes" id="UP000198211"/>
    </source>
</evidence>